<evidence type="ECO:0000313" key="1">
    <source>
        <dbReference type="EMBL" id="KZE36917.1"/>
    </source>
</evidence>
<dbReference type="Pfam" id="PF02515">
    <property type="entry name" value="CoA_transf_3"/>
    <property type="match status" value="1"/>
</dbReference>
<dbReference type="RefSeq" id="WP_063183278.1">
    <property type="nucleotide sequence ID" value="NZ_LQNT01000012.1"/>
</dbReference>
<reference evidence="1 2" key="1">
    <citation type="submission" date="2016-01" db="EMBL/GenBank/DDBJ databases">
        <title>Whole genome sequencing of Bhargavaea cecembensis T14.</title>
        <authorList>
            <person name="Hong K.W."/>
        </authorList>
    </citation>
    <scope>NUCLEOTIDE SEQUENCE [LARGE SCALE GENOMIC DNA]</scope>
    <source>
        <strain evidence="1 2">T14</strain>
    </source>
</reference>
<name>A0A163EQ71_9BACL</name>
<comment type="caution">
    <text evidence="1">The sequence shown here is derived from an EMBL/GenBank/DDBJ whole genome shotgun (WGS) entry which is preliminary data.</text>
</comment>
<dbReference type="Proteomes" id="UP000076490">
    <property type="component" value="Unassembled WGS sequence"/>
</dbReference>
<dbReference type="AlphaFoldDB" id="A0A163EQ71"/>
<dbReference type="InterPro" id="IPR003673">
    <property type="entry name" value="CoA-Trfase_fam_III"/>
</dbReference>
<dbReference type="SUPFAM" id="SSF89796">
    <property type="entry name" value="CoA-transferase family III (CaiB/BaiF)"/>
    <property type="match status" value="1"/>
</dbReference>
<gene>
    <name evidence="1" type="ORF">AV656_14155</name>
</gene>
<dbReference type="Gene3D" id="3.30.1540.10">
    <property type="entry name" value="formyl-coa transferase, domain 3"/>
    <property type="match status" value="1"/>
</dbReference>
<dbReference type="InterPro" id="IPR044855">
    <property type="entry name" value="CoA-Trfase_III_dom3_sf"/>
</dbReference>
<dbReference type="InterPro" id="IPR050509">
    <property type="entry name" value="CoA-transferase_III"/>
</dbReference>
<dbReference type="EMBL" id="LQNT01000012">
    <property type="protein sequence ID" value="KZE36917.1"/>
    <property type="molecule type" value="Genomic_DNA"/>
</dbReference>
<proteinExistence type="predicted"/>
<dbReference type="OrthoDB" id="9797653at2"/>
<dbReference type="Gene3D" id="3.40.50.10540">
    <property type="entry name" value="Crotonobetainyl-coa:carnitine coa-transferase, domain 1"/>
    <property type="match status" value="1"/>
</dbReference>
<dbReference type="PANTHER" id="PTHR48228:SF5">
    <property type="entry name" value="ALPHA-METHYLACYL-COA RACEMASE"/>
    <property type="match status" value="1"/>
</dbReference>
<organism evidence="1 2">
    <name type="scientific">Bhargavaea cecembensis</name>
    <dbReference type="NCBI Taxonomy" id="394098"/>
    <lineage>
        <taxon>Bacteria</taxon>
        <taxon>Bacillati</taxon>
        <taxon>Bacillota</taxon>
        <taxon>Bacilli</taxon>
        <taxon>Bacillales</taxon>
        <taxon>Caryophanaceae</taxon>
        <taxon>Bhargavaea</taxon>
    </lineage>
</organism>
<dbReference type="InterPro" id="IPR023606">
    <property type="entry name" value="CoA-Trfase_III_dom_1_sf"/>
</dbReference>
<dbReference type="GO" id="GO:0003824">
    <property type="term" value="F:catalytic activity"/>
    <property type="evidence" value="ECO:0007669"/>
    <property type="project" value="InterPro"/>
</dbReference>
<protein>
    <submittedName>
        <fullName evidence="1">Alpha-methylacyl-CoA racemase</fullName>
    </submittedName>
</protein>
<accession>A0A163EQ71</accession>
<sequence>MTSMKETRTQNAVRPPGGGFLEGIKVLDVTYYLPGPYSSYRLAEMGADVTKVEPPGGEPARRLAGGLIHEKKNAGKTIVELDLKSEEGNRLMRELIRETDVLIESFRPGTLGRLGFGEDELFSLNPGLIYCSMTGYGLVGEFARAGSHDLNYLALSGVLSQLTDESGRPIQPKNTLADFAGGHFVAEAVLAALVRKMKTGEGARLDVSITDGLTHWQSVHKAFEEAGLSDRGVPDLDGSRARYAIYPTSDGRYVALGALEDKFWNAFCEFAGHPEWKERDDVHDDVARYFGAEPLGHWLDVSLRTDFCLTPVLRPGELEDHPHWKKG</sequence>
<evidence type="ECO:0000313" key="2">
    <source>
        <dbReference type="Proteomes" id="UP000076490"/>
    </source>
</evidence>
<dbReference type="PANTHER" id="PTHR48228">
    <property type="entry name" value="SUCCINYL-COA--D-CITRAMALATE COA-TRANSFERASE"/>
    <property type="match status" value="1"/>
</dbReference>